<keyword evidence="2" id="KW-1185">Reference proteome</keyword>
<dbReference type="EMBL" id="CM044708">
    <property type="protein sequence ID" value="KAI5651192.1"/>
    <property type="molecule type" value="Genomic_DNA"/>
</dbReference>
<comment type="caution">
    <text evidence="1">The sequence shown here is derived from an EMBL/GenBank/DDBJ whole genome shotgun (WGS) entry which is preliminary data.</text>
</comment>
<dbReference type="Proteomes" id="UP001060085">
    <property type="component" value="Linkage Group LG08"/>
</dbReference>
<gene>
    <name evidence="1" type="ORF">M9H77_37197</name>
</gene>
<evidence type="ECO:0000313" key="2">
    <source>
        <dbReference type="Proteomes" id="UP001060085"/>
    </source>
</evidence>
<sequence>MYLYSSRSFISSSLHPSDDSSYLAAIEWHFSFAEEQIHENLELHSNYFFPLASGSLMGVLRAGISPFGTNNVHSLNYGIHQILPKCCSSEAFQAEKDTKYHTFLFTKLD</sequence>
<proteinExistence type="predicted"/>
<name>A0ACB9ZW62_CATRO</name>
<organism evidence="1 2">
    <name type="scientific">Catharanthus roseus</name>
    <name type="common">Madagascar periwinkle</name>
    <name type="synonym">Vinca rosea</name>
    <dbReference type="NCBI Taxonomy" id="4058"/>
    <lineage>
        <taxon>Eukaryota</taxon>
        <taxon>Viridiplantae</taxon>
        <taxon>Streptophyta</taxon>
        <taxon>Embryophyta</taxon>
        <taxon>Tracheophyta</taxon>
        <taxon>Spermatophyta</taxon>
        <taxon>Magnoliopsida</taxon>
        <taxon>eudicotyledons</taxon>
        <taxon>Gunneridae</taxon>
        <taxon>Pentapetalae</taxon>
        <taxon>asterids</taxon>
        <taxon>lamiids</taxon>
        <taxon>Gentianales</taxon>
        <taxon>Apocynaceae</taxon>
        <taxon>Rauvolfioideae</taxon>
        <taxon>Vinceae</taxon>
        <taxon>Catharanthinae</taxon>
        <taxon>Catharanthus</taxon>
    </lineage>
</organism>
<evidence type="ECO:0000313" key="1">
    <source>
        <dbReference type="EMBL" id="KAI5651192.1"/>
    </source>
</evidence>
<reference evidence="2" key="1">
    <citation type="journal article" date="2023" name="Nat. Plants">
        <title>Single-cell RNA sequencing provides a high-resolution roadmap for understanding the multicellular compartmentation of specialized metabolism.</title>
        <authorList>
            <person name="Sun S."/>
            <person name="Shen X."/>
            <person name="Li Y."/>
            <person name="Li Y."/>
            <person name="Wang S."/>
            <person name="Li R."/>
            <person name="Zhang H."/>
            <person name="Shen G."/>
            <person name="Guo B."/>
            <person name="Wei J."/>
            <person name="Xu J."/>
            <person name="St-Pierre B."/>
            <person name="Chen S."/>
            <person name="Sun C."/>
        </authorList>
    </citation>
    <scope>NUCLEOTIDE SEQUENCE [LARGE SCALE GENOMIC DNA]</scope>
</reference>
<accession>A0ACB9ZW62</accession>
<protein>
    <submittedName>
        <fullName evidence="1">Uncharacterized protein</fullName>
    </submittedName>
</protein>